<gene>
    <name evidence="2" type="ORF">ACFP5Y_08155</name>
</gene>
<keyword evidence="1" id="KW-1133">Transmembrane helix</keyword>
<evidence type="ECO:0000313" key="3">
    <source>
        <dbReference type="Proteomes" id="UP001596282"/>
    </source>
</evidence>
<sequence length="90" mass="9707">MTQLPKKIQISVAIDLGLGLLSAIGLIVSWLGLTPTWLTGVRGIAAKLLVFVAIGTNQMMLKQSTVAPGLKRRLHLINTIILTLAVFARF</sequence>
<protein>
    <recommendedName>
        <fullName evidence="4">Integral membrane protein</fullName>
    </recommendedName>
</protein>
<reference evidence="3" key="1">
    <citation type="journal article" date="2019" name="Int. J. Syst. Evol. Microbiol.">
        <title>The Global Catalogue of Microorganisms (GCM) 10K type strain sequencing project: providing services to taxonomists for standard genome sequencing and annotation.</title>
        <authorList>
            <consortium name="The Broad Institute Genomics Platform"/>
            <consortium name="The Broad Institute Genome Sequencing Center for Infectious Disease"/>
            <person name="Wu L."/>
            <person name="Ma J."/>
        </authorList>
    </citation>
    <scope>NUCLEOTIDE SEQUENCE [LARGE SCALE GENOMIC DNA]</scope>
    <source>
        <strain evidence="3">CCM 8933</strain>
    </source>
</reference>
<keyword evidence="1" id="KW-0472">Membrane</keyword>
<accession>A0ABW1S154</accession>
<feature type="transmembrane region" description="Helical" evidence="1">
    <location>
        <begin position="44"/>
        <end position="61"/>
    </location>
</feature>
<dbReference type="Proteomes" id="UP001596282">
    <property type="component" value="Unassembled WGS sequence"/>
</dbReference>
<evidence type="ECO:0008006" key="4">
    <source>
        <dbReference type="Google" id="ProtNLM"/>
    </source>
</evidence>
<organism evidence="2 3">
    <name type="scientific">Lactiplantibacillus daowaiensis</name>
    <dbReference type="NCBI Taxonomy" id="2559918"/>
    <lineage>
        <taxon>Bacteria</taxon>
        <taxon>Bacillati</taxon>
        <taxon>Bacillota</taxon>
        <taxon>Bacilli</taxon>
        <taxon>Lactobacillales</taxon>
        <taxon>Lactobacillaceae</taxon>
        <taxon>Lactiplantibacillus</taxon>
    </lineage>
</organism>
<keyword evidence="1" id="KW-0812">Transmembrane</keyword>
<evidence type="ECO:0000256" key="1">
    <source>
        <dbReference type="SAM" id="Phobius"/>
    </source>
</evidence>
<name>A0ABW1S154_9LACO</name>
<comment type="caution">
    <text evidence="2">The sequence shown here is derived from an EMBL/GenBank/DDBJ whole genome shotgun (WGS) entry which is preliminary data.</text>
</comment>
<proteinExistence type="predicted"/>
<keyword evidence="3" id="KW-1185">Reference proteome</keyword>
<dbReference type="RefSeq" id="WP_137629278.1">
    <property type="nucleotide sequence ID" value="NZ_BJDJ01000019.1"/>
</dbReference>
<dbReference type="EMBL" id="JBHSSC010000035">
    <property type="protein sequence ID" value="MFC6181189.1"/>
    <property type="molecule type" value="Genomic_DNA"/>
</dbReference>
<evidence type="ECO:0000313" key="2">
    <source>
        <dbReference type="EMBL" id="MFC6181189.1"/>
    </source>
</evidence>
<feature type="transmembrane region" description="Helical" evidence="1">
    <location>
        <begin position="12"/>
        <end position="32"/>
    </location>
</feature>